<name>A0ABW7AQD7_9ACTN</name>
<protein>
    <submittedName>
        <fullName evidence="2">Uncharacterized protein</fullName>
    </submittedName>
</protein>
<organism evidence="2 3">
    <name type="scientific">Nonomuraea marmarensis</name>
    <dbReference type="NCBI Taxonomy" id="3351344"/>
    <lineage>
        <taxon>Bacteria</taxon>
        <taxon>Bacillati</taxon>
        <taxon>Actinomycetota</taxon>
        <taxon>Actinomycetes</taxon>
        <taxon>Streptosporangiales</taxon>
        <taxon>Streptosporangiaceae</taxon>
        <taxon>Nonomuraea</taxon>
    </lineage>
</organism>
<gene>
    <name evidence="2" type="ORF">ACFLIM_41235</name>
</gene>
<dbReference type="Pfam" id="PF21274">
    <property type="entry name" value="Rng_hyd_C"/>
    <property type="match status" value="1"/>
</dbReference>
<evidence type="ECO:0000313" key="2">
    <source>
        <dbReference type="EMBL" id="MFG1709625.1"/>
    </source>
</evidence>
<reference evidence="2 3" key="1">
    <citation type="submission" date="2024-10" db="EMBL/GenBank/DDBJ databases">
        <authorList>
            <person name="Topkara A.R."/>
            <person name="Saygin H."/>
        </authorList>
    </citation>
    <scope>NUCLEOTIDE SEQUENCE [LARGE SCALE GENOMIC DNA]</scope>
    <source>
        <strain evidence="2 3">M3C6</strain>
    </source>
</reference>
<proteinExistence type="predicted"/>
<dbReference type="RefSeq" id="WP_393174586.1">
    <property type="nucleotide sequence ID" value="NZ_JBICRM010000038.1"/>
</dbReference>
<accession>A0ABW7AQD7</accession>
<sequence>MLTGAGGDRWMRAARDAAERLGVQLDAYRIAPRAAEPADDGAMLVRPDQVITWRAATLLGHVLGGRRRMAGRQVGAARSPRRRGRYLTSSAAPGRTRLWTLPG</sequence>
<comment type="caution">
    <text evidence="2">The sequence shown here is derived from an EMBL/GenBank/DDBJ whole genome shotgun (WGS) entry which is preliminary data.</text>
</comment>
<keyword evidence="3" id="KW-1185">Reference proteome</keyword>
<feature type="region of interest" description="Disordered" evidence="1">
    <location>
        <begin position="70"/>
        <end position="89"/>
    </location>
</feature>
<dbReference type="Gene3D" id="3.40.30.120">
    <property type="match status" value="1"/>
</dbReference>
<dbReference type="EMBL" id="JBICRM010000038">
    <property type="protein sequence ID" value="MFG1709625.1"/>
    <property type="molecule type" value="Genomic_DNA"/>
</dbReference>
<evidence type="ECO:0000313" key="3">
    <source>
        <dbReference type="Proteomes" id="UP001603978"/>
    </source>
</evidence>
<dbReference type="Proteomes" id="UP001603978">
    <property type="component" value="Unassembled WGS sequence"/>
</dbReference>
<evidence type="ECO:0000256" key="1">
    <source>
        <dbReference type="SAM" id="MobiDB-lite"/>
    </source>
</evidence>